<evidence type="ECO:0000313" key="3">
    <source>
        <dbReference type="Proteomes" id="UP001300502"/>
    </source>
</evidence>
<gene>
    <name evidence="2" type="ORF">GAYE_SCF13G3447</name>
</gene>
<protein>
    <recommendedName>
        <fullName evidence="4">Rab proteins geranylgeranyltransferase component A</fullName>
    </recommendedName>
</protein>
<dbReference type="GO" id="GO:0016192">
    <property type="term" value="P:vesicle-mediated transport"/>
    <property type="evidence" value="ECO:0007669"/>
    <property type="project" value="TreeGrafter"/>
</dbReference>
<name>A0AAV9IDY8_9RHOD</name>
<dbReference type="EMBL" id="JANCYU010000031">
    <property type="protein sequence ID" value="KAK4525539.1"/>
    <property type="molecule type" value="Genomic_DNA"/>
</dbReference>
<comment type="similarity">
    <text evidence="1">Belongs to the Rab GDI family.</text>
</comment>
<dbReference type="GO" id="GO:0005634">
    <property type="term" value="C:nucleus"/>
    <property type="evidence" value="ECO:0007669"/>
    <property type="project" value="TreeGrafter"/>
</dbReference>
<organism evidence="2 3">
    <name type="scientific">Galdieria yellowstonensis</name>
    <dbReference type="NCBI Taxonomy" id="3028027"/>
    <lineage>
        <taxon>Eukaryota</taxon>
        <taxon>Rhodophyta</taxon>
        <taxon>Bangiophyceae</taxon>
        <taxon>Galdieriales</taxon>
        <taxon>Galdieriaceae</taxon>
        <taxon>Galdieria</taxon>
    </lineage>
</organism>
<dbReference type="Gene3D" id="3.30.519.10">
    <property type="entry name" value="Guanine Nucleotide Dissociation Inhibitor, domain 2"/>
    <property type="match status" value="1"/>
</dbReference>
<dbReference type="GO" id="GO:0005092">
    <property type="term" value="F:GDP-dissociation inhibitor activity"/>
    <property type="evidence" value="ECO:0007669"/>
    <property type="project" value="InterPro"/>
</dbReference>
<dbReference type="GO" id="GO:0007264">
    <property type="term" value="P:small GTPase-mediated signal transduction"/>
    <property type="evidence" value="ECO:0007669"/>
    <property type="project" value="InterPro"/>
</dbReference>
<dbReference type="Pfam" id="PF00996">
    <property type="entry name" value="GDI"/>
    <property type="match status" value="3"/>
</dbReference>
<dbReference type="InterPro" id="IPR018203">
    <property type="entry name" value="GDP_dissociation_inhibitor"/>
</dbReference>
<proteinExistence type="inferred from homology"/>
<dbReference type="PANTHER" id="PTHR11787:SF4">
    <property type="entry name" value="CHM, RAB ESCORT PROTEIN 1"/>
    <property type="match status" value="1"/>
</dbReference>
<dbReference type="PRINTS" id="PR00891">
    <property type="entry name" value="RABGDIREP"/>
</dbReference>
<dbReference type="PANTHER" id="PTHR11787">
    <property type="entry name" value="RAB GDP-DISSOCIATION INHIBITOR"/>
    <property type="match status" value="1"/>
</dbReference>
<accession>A0AAV9IDY8</accession>
<dbReference type="InterPro" id="IPR036188">
    <property type="entry name" value="FAD/NAD-bd_sf"/>
</dbReference>
<dbReference type="Proteomes" id="UP001300502">
    <property type="component" value="Unassembled WGS sequence"/>
</dbReference>
<dbReference type="Gene3D" id="1.10.405.10">
    <property type="entry name" value="Guanine Nucleotide Dissociation Inhibitor, domain 1"/>
    <property type="match status" value="1"/>
</dbReference>
<evidence type="ECO:0000256" key="1">
    <source>
        <dbReference type="ARBA" id="ARBA00005593"/>
    </source>
</evidence>
<evidence type="ECO:0008006" key="4">
    <source>
        <dbReference type="Google" id="ProtNLM"/>
    </source>
</evidence>
<sequence>MEELKDAYFDVVVTKTGLPESVLAALLASSGKSVLHLDSNPFYGSDWATLSLGKLKNHFASCYLSQNGATKPRDTTTSTELQQMILQKEQFQQYNNINIVPVEEIRTFSDVQIVDLCSAVEDEWLKSTLIDLTPQIILASGQAVDMLVRTQASSHLEFRGVDQVLYLDSSGHTERVPTSRNDIFRSTLLTPSEKRLFMKFLKTCAVYEPSLFQYEGRDGGLLSAGQVVSSNEERGEKEQLQEWFASVQSLDDWLDKLGFTDRLKQYLFALLGCCGERYESCSVVHVVERISQYCCAVQRFRISSGFLYCKYGTGDICEALCRRCAVHGGVYILRRQVAYLICDSLQVIGLVTDYGDVIRCSGVVGCLHYFMPTCQIETTINNKGMWRLYMILDRPILLPGKGVDVFTTSRSVPVHDNIANEQSPSQQSTCWVQGIQIEQSIDSSHTAYVFYLFCDQVEHGKTILKKTLEQWTNPTLEENTSHYSIDLMSFLRQLPGLKYAMLLFHRDWEPSFSLGHHYCCSLTKDMHSMQSQLGKVYTCFENILGDLQT</sequence>
<evidence type="ECO:0000313" key="2">
    <source>
        <dbReference type="EMBL" id="KAK4525539.1"/>
    </source>
</evidence>
<dbReference type="AlphaFoldDB" id="A0AAV9IDY8"/>
<comment type="caution">
    <text evidence="2">The sequence shown here is derived from an EMBL/GenBank/DDBJ whole genome shotgun (WGS) entry which is preliminary data.</text>
</comment>
<dbReference type="SUPFAM" id="SSF51905">
    <property type="entry name" value="FAD/NAD(P)-binding domain"/>
    <property type="match status" value="1"/>
</dbReference>
<dbReference type="Gene3D" id="3.50.50.60">
    <property type="entry name" value="FAD/NAD(P)-binding domain"/>
    <property type="match status" value="1"/>
</dbReference>
<reference evidence="2 3" key="1">
    <citation type="submission" date="2022-07" db="EMBL/GenBank/DDBJ databases">
        <title>Genome-wide signatures of adaptation to extreme environments.</title>
        <authorList>
            <person name="Cho C.H."/>
            <person name="Yoon H.S."/>
        </authorList>
    </citation>
    <scope>NUCLEOTIDE SEQUENCE [LARGE SCALE GENOMIC DNA]</scope>
    <source>
        <strain evidence="2 3">108.79 E11</strain>
    </source>
</reference>
<keyword evidence="3" id="KW-1185">Reference proteome</keyword>
<dbReference type="GO" id="GO:0005968">
    <property type="term" value="C:Rab-protein geranylgeranyltransferase complex"/>
    <property type="evidence" value="ECO:0007669"/>
    <property type="project" value="TreeGrafter"/>
</dbReference>
<dbReference type="GO" id="GO:0005829">
    <property type="term" value="C:cytosol"/>
    <property type="evidence" value="ECO:0007669"/>
    <property type="project" value="TreeGrafter"/>
</dbReference>